<proteinExistence type="inferred from homology"/>
<reference evidence="3" key="1">
    <citation type="submission" date="2020-08" db="EMBL/GenBank/DDBJ databases">
        <title>Sulfitobacter aestuariivivens sp. nov., isolated from a tidal flat.</title>
        <authorList>
            <person name="Park S."/>
            <person name="Yoon J.-H."/>
        </authorList>
    </citation>
    <scope>NUCLEOTIDE SEQUENCE</scope>
    <source>
        <strain evidence="3">TSTF-M16</strain>
    </source>
</reference>
<dbReference type="AlphaFoldDB" id="A0A927HDX3"/>
<comment type="caution">
    <text evidence="3">The sequence shown here is derived from an EMBL/GenBank/DDBJ whole genome shotgun (WGS) entry which is preliminary data.</text>
</comment>
<dbReference type="InterPro" id="IPR005545">
    <property type="entry name" value="YCII"/>
</dbReference>
<name>A0A927HDX3_9RHOB</name>
<dbReference type="PANTHER" id="PTHR33606">
    <property type="entry name" value="PROTEIN YCII"/>
    <property type="match status" value="1"/>
</dbReference>
<keyword evidence="4" id="KW-1185">Reference proteome</keyword>
<dbReference type="RefSeq" id="WP_191075066.1">
    <property type="nucleotide sequence ID" value="NZ_JACTAG010000001.1"/>
</dbReference>
<dbReference type="EMBL" id="JACTAG010000001">
    <property type="protein sequence ID" value="MBD3664162.1"/>
    <property type="molecule type" value="Genomic_DNA"/>
</dbReference>
<dbReference type="InterPro" id="IPR051807">
    <property type="entry name" value="Sec-metab_biosynth-assoc"/>
</dbReference>
<evidence type="ECO:0000313" key="4">
    <source>
        <dbReference type="Proteomes" id="UP000635142"/>
    </source>
</evidence>
<gene>
    <name evidence="3" type="ORF">H9Q16_09535</name>
</gene>
<dbReference type="InterPro" id="IPR011008">
    <property type="entry name" value="Dimeric_a/b-barrel"/>
</dbReference>
<evidence type="ECO:0000259" key="2">
    <source>
        <dbReference type="Pfam" id="PF03795"/>
    </source>
</evidence>
<comment type="similarity">
    <text evidence="1">Belongs to the YciI family.</text>
</comment>
<evidence type="ECO:0000313" key="3">
    <source>
        <dbReference type="EMBL" id="MBD3664162.1"/>
    </source>
</evidence>
<dbReference type="SUPFAM" id="SSF54909">
    <property type="entry name" value="Dimeric alpha+beta barrel"/>
    <property type="match status" value="1"/>
</dbReference>
<accession>A0A927HDX3</accession>
<protein>
    <submittedName>
        <fullName evidence="3">YciI family protein</fullName>
    </submittedName>
</protein>
<dbReference type="PANTHER" id="PTHR33606:SF3">
    <property type="entry name" value="PROTEIN YCII"/>
    <property type="match status" value="1"/>
</dbReference>
<dbReference type="Pfam" id="PF03795">
    <property type="entry name" value="YCII"/>
    <property type="match status" value="1"/>
</dbReference>
<dbReference type="Proteomes" id="UP000635142">
    <property type="component" value="Unassembled WGS sequence"/>
</dbReference>
<dbReference type="Gene3D" id="3.30.70.1060">
    <property type="entry name" value="Dimeric alpha+beta barrel"/>
    <property type="match status" value="1"/>
</dbReference>
<organism evidence="3 4">
    <name type="scientific">Sulfitobacter aestuariivivens</name>
    <dbReference type="NCBI Taxonomy" id="2766981"/>
    <lineage>
        <taxon>Bacteria</taxon>
        <taxon>Pseudomonadati</taxon>
        <taxon>Pseudomonadota</taxon>
        <taxon>Alphaproteobacteria</taxon>
        <taxon>Rhodobacterales</taxon>
        <taxon>Roseobacteraceae</taxon>
        <taxon>Sulfitobacter</taxon>
    </lineage>
</organism>
<feature type="domain" description="YCII-related" evidence="2">
    <location>
        <begin position="1"/>
        <end position="89"/>
    </location>
</feature>
<evidence type="ECO:0000256" key="1">
    <source>
        <dbReference type="ARBA" id="ARBA00007689"/>
    </source>
</evidence>
<sequence>MHFVVHALDQPDALDRRLAVLDAHRRYLAEVNDRLEIKILLSGPLIEDGGDPMKGSFFLIDAPDRASVEALFESDPMAQADVWSDCHITALNLRVNNMGHP</sequence>